<comment type="caution">
    <text evidence="6">The sequence shown here is derived from an EMBL/GenBank/DDBJ whole genome shotgun (WGS) entry which is preliminary data.</text>
</comment>
<evidence type="ECO:0000313" key="5">
    <source>
        <dbReference type="EMBL" id="MBD1260624.1"/>
    </source>
</evidence>
<dbReference type="EC" id="4.2.1.96" evidence="4"/>
<dbReference type="Proteomes" id="UP000651837">
    <property type="component" value="Unassembled WGS sequence"/>
</dbReference>
<evidence type="ECO:0000256" key="4">
    <source>
        <dbReference type="HAMAP-Rule" id="MF_00434"/>
    </source>
</evidence>
<evidence type="ECO:0000256" key="3">
    <source>
        <dbReference type="ARBA" id="ARBA00023239"/>
    </source>
</evidence>
<comment type="similarity">
    <text evidence="2 4">Belongs to the pterin-4-alpha-carbinolamine dehydratase family.</text>
</comment>
<evidence type="ECO:0000313" key="7">
    <source>
        <dbReference type="Proteomes" id="UP000245667"/>
    </source>
</evidence>
<dbReference type="EMBL" id="JACWLN010000003">
    <property type="protein sequence ID" value="MBD1260624.1"/>
    <property type="molecule type" value="Genomic_DNA"/>
</dbReference>
<dbReference type="Pfam" id="PF01329">
    <property type="entry name" value="Pterin_4a"/>
    <property type="match status" value="1"/>
</dbReference>
<organism evidence="6 7">
    <name type="scientific">Maribacter polysiphoniae</name>
    <dbReference type="NCBI Taxonomy" id="429344"/>
    <lineage>
        <taxon>Bacteria</taxon>
        <taxon>Pseudomonadati</taxon>
        <taxon>Bacteroidota</taxon>
        <taxon>Flavobacteriia</taxon>
        <taxon>Flavobacteriales</taxon>
        <taxon>Flavobacteriaceae</taxon>
        <taxon>Maribacter</taxon>
    </lineage>
</organism>
<name>A0A316E0T6_9FLAO</name>
<protein>
    <recommendedName>
        <fullName evidence="4">Putative pterin-4-alpha-carbinolamine dehydratase</fullName>
        <shortName evidence="4">PHS</shortName>
        <ecNumber evidence="4">4.2.1.96</ecNumber>
    </recommendedName>
    <alternativeName>
        <fullName evidence="4">4-alpha-hydroxy-tetrahydropterin dehydratase</fullName>
    </alternativeName>
    <alternativeName>
        <fullName evidence="4">Pterin carbinolamine dehydratase</fullName>
        <shortName evidence="4">PCD</shortName>
    </alternativeName>
</protein>
<dbReference type="NCBIfam" id="NF002017">
    <property type="entry name" value="PRK00823.1-2"/>
    <property type="match status" value="1"/>
</dbReference>
<dbReference type="InterPro" id="IPR001533">
    <property type="entry name" value="Pterin_deHydtase"/>
</dbReference>
<dbReference type="OrthoDB" id="9794987at2"/>
<dbReference type="RefSeq" id="WP_109649980.1">
    <property type="nucleotide sequence ID" value="NZ_CAJQNU010000012.1"/>
</dbReference>
<dbReference type="PANTHER" id="PTHR12599">
    <property type="entry name" value="PTERIN-4-ALPHA-CARBINOLAMINE DEHYDRATASE"/>
    <property type="match status" value="1"/>
</dbReference>
<sequence length="95" mass="11083">MIKLSETEIQQKLQELKGWEYIDGAIETTFEFKNFKETFSIMTRIAFECEAQNHHPDWSNVYNTLNIRLNTHDANGVTQKDFQLAQSIEGIIDSE</sequence>
<keyword evidence="3 4" id="KW-0456">Lyase</keyword>
<reference evidence="5 8" key="2">
    <citation type="submission" date="2020-07" db="EMBL/GenBank/DDBJ databases">
        <title>The draft genome sequence of Maribacter polysiphoniae KCTC 22021.</title>
        <authorList>
            <person name="Mu L."/>
        </authorList>
    </citation>
    <scope>NUCLEOTIDE SEQUENCE [LARGE SCALE GENOMIC DNA]</scope>
    <source>
        <strain evidence="5 8">KCTC 22021</strain>
    </source>
</reference>
<keyword evidence="8" id="KW-1185">Reference proteome</keyword>
<gene>
    <name evidence="5" type="ORF">HZY62_08495</name>
    <name evidence="6" type="ORF">LX92_01835</name>
</gene>
<evidence type="ECO:0000313" key="6">
    <source>
        <dbReference type="EMBL" id="PWK24247.1"/>
    </source>
</evidence>
<dbReference type="EMBL" id="QGGQ01000003">
    <property type="protein sequence ID" value="PWK24247.1"/>
    <property type="molecule type" value="Genomic_DNA"/>
</dbReference>
<dbReference type="AlphaFoldDB" id="A0A316E0T6"/>
<comment type="catalytic activity">
    <reaction evidence="1 4">
        <text>(4aS,6R)-4a-hydroxy-L-erythro-5,6,7,8-tetrahydrobiopterin = (6R)-L-erythro-6,7-dihydrobiopterin + H2O</text>
        <dbReference type="Rhea" id="RHEA:11920"/>
        <dbReference type="ChEBI" id="CHEBI:15377"/>
        <dbReference type="ChEBI" id="CHEBI:15642"/>
        <dbReference type="ChEBI" id="CHEBI:43120"/>
        <dbReference type="EC" id="4.2.1.96"/>
    </reaction>
</comment>
<proteinExistence type="inferred from homology"/>
<dbReference type="GO" id="GO:0008124">
    <property type="term" value="F:4-alpha-hydroxytetrahydrobiopterin dehydratase activity"/>
    <property type="evidence" value="ECO:0007669"/>
    <property type="project" value="UniProtKB-UniRule"/>
</dbReference>
<accession>A0A316E0T6</accession>
<dbReference type="PANTHER" id="PTHR12599:SF0">
    <property type="entry name" value="PTERIN-4-ALPHA-CARBINOLAMINE DEHYDRATASE"/>
    <property type="match status" value="1"/>
</dbReference>
<dbReference type="NCBIfam" id="NF002018">
    <property type="entry name" value="PRK00823.1-3"/>
    <property type="match status" value="1"/>
</dbReference>
<dbReference type="HAMAP" id="MF_00434">
    <property type="entry name" value="Pterin_4_alpha"/>
    <property type="match status" value="1"/>
</dbReference>
<dbReference type="Proteomes" id="UP000245667">
    <property type="component" value="Unassembled WGS sequence"/>
</dbReference>
<dbReference type="Gene3D" id="3.30.1360.20">
    <property type="entry name" value="Transcriptional coactivator/pterin dehydratase"/>
    <property type="match status" value="1"/>
</dbReference>
<dbReference type="InterPro" id="IPR036428">
    <property type="entry name" value="PCD_sf"/>
</dbReference>
<dbReference type="SUPFAM" id="SSF55248">
    <property type="entry name" value="PCD-like"/>
    <property type="match status" value="1"/>
</dbReference>
<dbReference type="CDD" id="cd00914">
    <property type="entry name" value="PCD_DCoH_subfamily_b"/>
    <property type="match status" value="1"/>
</dbReference>
<evidence type="ECO:0000313" key="8">
    <source>
        <dbReference type="Proteomes" id="UP000651837"/>
    </source>
</evidence>
<reference evidence="6 7" key="1">
    <citation type="submission" date="2018-05" db="EMBL/GenBank/DDBJ databases">
        <title>Genomic Encyclopedia of Archaeal and Bacterial Type Strains, Phase II (KMG-II): from individual species to whole genera.</title>
        <authorList>
            <person name="Goeker M."/>
        </authorList>
    </citation>
    <scope>NUCLEOTIDE SEQUENCE [LARGE SCALE GENOMIC DNA]</scope>
    <source>
        <strain evidence="6 7">DSM 23514</strain>
    </source>
</reference>
<evidence type="ECO:0000256" key="2">
    <source>
        <dbReference type="ARBA" id="ARBA00006472"/>
    </source>
</evidence>
<evidence type="ECO:0000256" key="1">
    <source>
        <dbReference type="ARBA" id="ARBA00001554"/>
    </source>
</evidence>
<dbReference type="GO" id="GO:0006729">
    <property type="term" value="P:tetrahydrobiopterin biosynthetic process"/>
    <property type="evidence" value="ECO:0007669"/>
    <property type="project" value="InterPro"/>
</dbReference>